<dbReference type="SMART" id="SM00386">
    <property type="entry name" value="HAT"/>
    <property type="match status" value="4"/>
</dbReference>
<accession>K0WSV7</accession>
<dbReference type="HOGENOM" id="CLU_007251_3_1_10"/>
<dbReference type="InterPro" id="IPR051012">
    <property type="entry name" value="CellSynth/LPSAsmb/PSIAsmb"/>
</dbReference>
<dbReference type="InterPro" id="IPR019734">
    <property type="entry name" value="TPR_rpt"/>
</dbReference>
<keyword evidence="5" id="KW-1185">Reference proteome</keyword>
<name>K0WSV7_9BACT</name>
<evidence type="ECO:0000313" key="5">
    <source>
        <dbReference type="Proteomes" id="UP000006044"/>
    </source>
</evidence>
<dbReference type="PROSITE" id="PS51257">
    <property type="entry name" value="PROKAR_LIPOPROTEIN"/>
    <property type="match status" value="1"/>
</dbReference>
<keyword evidence="1" id="KW-0677">Repeat</keyword>
<evidence type="ECO:0000256" key="1">
    <source>
        <dbReference type="ARBA" id="ARBA00022737"/>
    </source>
</evidence>
<evidence type="ECO:0000313" key="4">
    <source>
        <dbReference type="EMBL" id="EJZ62382.1"/>
    </source>
</evidence>
<dbReference type="Pfam" id="PF14559">
    <property type="entry name" value="TPR_19"/>
    <property type="match status" value="1"/>
</dbReference>
<reference evidence="4 5" key="1">
    <citation type="submission" date="2012-08" db="EMBL/GenBank/DDBJ databases">
        <title>The Genome Sequence of Barnesiella intestinihominis YIT 11860.</title>
        <authorList>
            <consortium name="The Broad Institute Genome Sequencing Platform"/>
            <person name="Earl A."/>
            <person name="Ward D."/>
            <person name="Feldgarden M."/>
            <person name="Gevers D."/>
            <person name="Morotomi M."/>
            <person name="Walker B."/>
            <person name="Young S.K."/>
            <person name="Zeng Q."/>
            <person name="Gargeya S."/>
            <person name="Fitzgerald M."/>
            <person name="Haas B."/>
            <person name="Abouelleil A."/>
            <person name="Alvarado L."/>
            <person name="Arachchi H.M."/>
            <person name="Berlin A.M."/>
            <person name="Chapman S.B."/>
            <person name="Goldberg J."/>
            <person name="Griggs A."/>
            <person name="Gujja S."/>
            <person name="Hansen M."/>
            <person name="Howarth C."/>
            <person name="Imamovic A."/>
            <person name="Larimer J."/>
            <person name="McCowen C."/>
            <person name="Montmayeur A."/>
            <person name="Murphy C."/>
            <person name="Neiman D."/>
            <person name="Pearson M."/>
            <person name="Priest M."/>
            <person name="Roberts A."/>
            <person name="Saif S."/>
            <person name="Shea T."/>
            <person name="Sisk P."/>
            <person name="Sykes S."/>
            <person name="Wortman J."/>
            <person name="Nusbaum C."/>
            <person name="Birren B."/>
        </authorList>
    </citation>
    <scope>NUCLEOTIDE SEQUENCE [LARGE SCALE GENOMIC DNA]</scope>
    <source>
        <strain evidence="4 5">YIT 11860</strain>
    </source>
</reference>
<keyword evidence="2 3" id="KW-0802">TPR repeat</keyword>
<dbReference type="PANTHER" id="PTHR45586">
    <property type="entry name" value="TPR REPEAT-CONTAINING PROTEIN PA4667"/>
    <property type="match status" value="1"/>
</dbReference>
<sequence>MGIRKYGFTRGLTCLIFVFILCGCASTKGIADKSGELSSEDRRKFDYFYLEAERLKAIGENDAAFDLMSRAADLDTTSAAARFFLAPYYLRMGFYEQARKDLRYAAEKYPDNYWYNVVYANFSQQSNRHDEAIRIWTRLLEQNPDKPEINSALAEAYTAKGDMKQAIACYDRMESSMGMMEPITIEKLKLYEYMGDKEAMVAVAEKLQRTFPRNTDYMRLLGDIYLEAGNDSAALSIYNKALDLEPENGYIYLSRAGYYEKRGDTIAYNNEIRNALMNRRIDVDTKLSIFSTYIVGLMKKKQELNRVDSLFTEMLEQYPQEEPVHRLFGMYLSSRKDFSRAEEQYAIAADLAPTNPENWLQLIGLYLYQEKYAEVIRVGKRAIQYVPDQKDIYMYVAVASAQTKSYDEALSMLETGLNYVEENDAGTKSFFYGQMGDVYHSAGDKEKSYEMYEKALSYNASNIPVLNNYSYFLAMEGQDLDKAERMSAQTVKAEPDNATYLDTYAWIFFKQGNYSLARIYLQNALDKTKEPSAELFEHYGDILFMLGEVDEAVTYWQKALEAGSESAELLQKKIKNKKYIEK</sequence>
<dbReference type="PANTHER" id="PTHR45586:SF1">
    <property type="entry name" value="LIPOPOLYSACCHARIDE ASSEMBLY PROTEIN B"/>
    <property type="match status" value="1"/>
</dbReference>
<dbReference type="eggNOG" id="COG0457">
    <property type="taxonomic scope" value="Bacteria"/>
</dbReference>
<dbReference type="InterPro" id="IPR011990">
    <property type="entry name" value="TPR-like_helical_dom_sf"/>
</dbReference>
<feature type="repeat" description="TPR" evidence="3">
    <location>
        <begin position="429"/>
        <end position="462"/>
    </location>
</feature>
<dbReference type="PROSITE" id="PS50005">
    <property type="entry name" value="TPR"/>
    <property type="match status" value="4"/>
</dbReference>
<dbReference type="Pfam" id="PF13432">
    <property type="entry name" value="TPR_16"/>
    <property type="match status" value="2"/>
</dbReference>
<organism evidence="4 5">
    <name type="scientific">Barnesiella intestinihominis YIT 11860</name>
    <dbReference type="NCBI Taxonomy" id="742726"/>
    <lineage>
        <taxon>Bacteria</taxon>
        <taxon>Pseudomonadati</taxon>
        <taxon>Bacteroidota</taxon>
        <taxon>Bacteroidia</taxon>
        <taxon>Bacteroidales</taxon>
        <taxon>Barnesiellaceae</taxon>
        <taxon>Barnesiella</taxon>
    </lineage>
</organism>
<dbReference type="SUPFAM" id="SSF48452">
    <property type="entry name" value="TPR-like"/>
    <property type="match status" value="2"/>
</dbReference>
<dbReference type="SMART" id="SM00028">
    <property type="entry name" value="TPR"/>
    <property type="match status" value="10"/>
</dbReference>
<dbReference type="Proteomes" id="UP000006044">
    <property type="component" value="Unassembled WGS sequence"/>
</dbReference>
<feature type="repeat" description="TPR" evidence="3">
    <location>
        <begin position="533"/>
        <end position="566"/>
    </location>
</feature>
<comment type="caution">
    <text evidence="4">The sequence shown here is derived from an EMBL/GenBank/DDBJ whole genome shotgun (WGS) entry which is preliminary data.</text>
</comment>
<feature type="repeat" description="TPR" evidence="3">
    <location>
        <begin position="215"/>
        <end position="248"/>
    </location>
</feature>
<dbReference type="Gene3D" id="1.25.40.10">
    <property type="entry name" value="Tetratricopeptide repeat domain"/>
    <property type="match status" value="4"/>
</dbReference>
<dbReference type="EMBL" id="ADLE01000017">
    <property type="protein sequence ID" value="EJZ62382.1"/>
    <property type="molecule type" value="Genomic_DNA"/>
</dbReference>
<dbReference type="STRING" id="742726.HMPREF9448_02501"/>
<feature type="repeat" description="TPR" evidence="3">
    <location>
        <begin position="79"/>
        <end position="112"/>
    </location>
</feature>
<dbReference type="InterPro" id="IPR003107">
    <property type="entry name" value="HAT"/>
</dbReference>
<dbReference type="PATRIC" id="fig|742726.3.peg.2610"/>
<proteinExistence type="predicted"/>
<evidence type="ECO:0000256" key="3">
    <source>
        <dbReference type="PROSITE-ProRule" id="PRU00339"/>
    </source>
</evidence>
<protein>
    <submittedName>
        <fullName evidence="4">Uncharacterized protein</fullName>
    </submittedName>
</protein>
<gene>
    <name evidence="4" type="ORF">HMPREF9448_02501</name>
</gene>
<dbReference type="GO" id="GO:0006396">
    <property type="term" value="P:RNA processing"/>
    <property type="evidence" value="ECO:0007669"/>
    <property type="project" value="InterPro"/>
</dbReference>
<dbReference type="Pfam" id="PF13429">
    <property type="entry name" value="TPR_15"/>
    <property type="match status" value="1"/>
</dbReference>
<dbReference type="RefSeq" id="WP_008862882.1">
    <property type="nucleotide sequence ID" value="NZ_JH815206.1"/>
</dbReference>
<evidence type="ECO:0000256" key="2">
    <source>
        <dbReference type="ARBA" id="ARBA00022803"/>
    </source>
</evidence>
<dbReference type="AlphaFoldDB" id="K0WSV7"/>
<dbReference type="PROSITE" id="PS50293">
    <property type="entry name" value="TPR_REGION"/>
    <property type="match status" value="1"/>
</dbReference>
<dbReference type="GeneID" id="77849688"/>